<comment type="caution">
    <text evidence="1">The sequence shown here is derived from an EMBL/GenBank/DDBJ whole genome shotgun (WGS) entry which is preliminary data.</text>
</comment>
<reference evidence="1" key="1">
    <citation type="submission" date="2017-07" db="EMBL/GenBank/DDBJ databases">
        <title>Taro Niue Genome Assembly and Annotation.</title>
        <authorList>
            <person name="Atibalentja N."/>
            <person name="Keating K."/>
            <person name="Fields C.J."/>
        </authorList>
    </citation>
    <scope>NUCLEOTIDE SEQUENCE</scope>
    <source>
        <strain evidence="1">Niue_2</strain>
        <tissue evidence="1">Leaf</tissue>
    </source>
</reference>
<accession>A0A843WSU5</accession>
<dbReference type="AlphaFoldDB" id="A0A843WSU5"/>
<organism evidence="1 2">
    <name type="scientific">Colocasia esculenta</name>
    <name type="common">Wild taro</name>
    <name type="synonym">Arum esculentum</name>
    <dbReference type="NCBI Taxonomy" id="4460"/>
    <lineage>
        <taxon>Eukaryota</taxon>
        <taxon>Viridiplantae</taxon>
        <taxon>Streptophyta</taxon>
        <taxon>Embryophyta</taxon>
        <taxon>Tracheophyta</taxon>
        <taxon>Spermatophyta</taxon>
        <taxon>Magnoliopsida</taxon>
        <taxon>Liliopsida</taxon>
        <taxon>Araceae</taxon>
        <taxon>Aroideae</taxon>
        <taxon>Colocasieae</taxon>
        <taxon>Colocasia</taxon>
    </lineage>
</organism>
<dbReference type="EMBL" id="NMUH01003456">
    <property type="protein sequence ID" value="MQM05670.1"/>
    <property type="molecule type" value="Genomic_DNA"/>
</dbReference>
<dbReference type="Proteomes" id="UP000652761">
    <property type="component" value="Unassembled WGS sequence"/>
</dbReference>
<protein>
    <submittedName>
        <fullName evidence="1">Uncharacterized protein</fullName>
    </submittedName>
</protein>
<gene>
    <name evidence="1" type="ORF">Taro_038484</name>
</gene>
<sequence>MRSHRKPAATLPEANLGARLKISESDLVLTGPKRRFFESKMMSYRRKAIKVDKGLCVIILNWGLISDSDNRAESYSRLSEGVSVCDRIRSLQPRSRRRIWAPYRKSPNLTLCRPGRSANSELRPRGQFRSPAKKYPRLTEGVYDRCISTHALRWNFSLGTEFRKTDVLSTVSECRFQIVVT</sequence>
<proteinExistence type="predicted"/>
<evidence type="ECO:0000313" key="1">
    <source>
        <dbReference type="EMBL" id="MQM05670.1"/>
    </source>
</evidence>
<name>A0A843WSU5_COLES</name>
<evidence type="ECO:0000313" key="2">
    <source>
        <dbReference type="Proteomes" id="UP000652761"/>
    </source>
</evidence>
<keyword evidence="2" id="KW-1185">Reference proteome</keyword>